<evidence type="ECO:0000256" key="1">
    <source>
        <dbReference type="SAM" id="MobiDB-lite"/>
    </source>
</evidence>
<proteinExistence type="predicted"/>
<gene>
    <name evidence="2" type="ORF">TWF481_010815</name>
</gene>
<dbReference type="AlphaFoldDB" id="A0AAV9W7S3"/>
<feature type="compositionally biased region" description="Pro residues" evidence="1">
    <location>
        <begin position="16"/>
        <end position="39"/>
    </location>
</feature>
<sequence>MKMKSRSSGPVAVPISRPPTEPTPPTIADPPPPDPPPSLPIVFSTESLATIFWDPDVKRTNLRLEANPADPKDAQYIQQIKDKAPEIFKFYTIVKIKVEMRPESRIPNEVFTDGKWSNRHGTVINYYWQRQHIWLIVVHLELKKWIKYLVLSLVILSQVATPYMFGWIKEAEIAKTAMVFLGCEAYPNVFSFLNLLDLWLRPT</sequence>
<evidence type="ECO:0000313" key="3">
    <source>
        <dbReference type="Proteomes" id="UP001370758"/>
    </source>
</evidence>
<reference evidence="2 3" key="1">
    <citation type="submission" date="2023-08" db="EMBL/GenBank/DDBJ databases">
        <authorList>
            <person name="Palmer J.M."/>
        </authorList>
    </citation>
    <scope>NUCLEOTIDE SEQUENCE [LARGE SCALE GENOMIC DNA]</scope>
    <source>
        <strain evidence="2 3">TWF481</strain>
    </source>
</reference>
<evidence type="ECO:0000313" key="2">
    <source>
        <dbReference type="EMBL" id="KAK6500472.1"/>
    </source>
</evidence>
<dbReference type="EMBL" id="JAVHJL010000007">
    <property type="protein sequence ID" value="KAK6500472.1"/>
    <property type="molecule type" value="Genomic_DNA"/>
</dbReference>
<dbReference type="Proteomes" id="UP001370758">
    <property type="component" value="Unassembled WGS sequence"/>
</dbReference>
<comment type="caution">
    <text evidence="2">The sequence shown here is derived from an EMBL/GenBank/DDBJ whole genome shotgun (WGS) entry which is preliminary data.</text>
</comment>
<organism evidence="2 3">
    <name type="scientific">Arthrobotrys musiformis</name>
    <dbReference type="NCBI Taxonomy" id="47236"/>
    <lineage>
        <taxon>Eukaryota</taxon>
        <taxon>Fungi</taxon>
        <taxon>Dikarya</taxon>
        <taxon>Ascomycota</taxon>
        <taxon>Pezizomycotina</taxon>
        <taxon>Orbiliomycetes</taxon>
        <taxon>Orbiliales</taxon>
        <taxon>Orbiliaceae</taxon>
        <taxon>Arthrobotrys</taxon>
    </lineage>
</organism>
<accession>A0AAV9W7S3</accession>
<name>A0AAV9W7S3_9PEZI</name>
<keyword evidence="3" id="KW-1185">Reference proteome</keyword>
<protein>
    <submittedName>
        <fullName evidence="2">Uncharacterized protein</fullName>
    </submittedName>
</protein>
<feature type="region of interest" description="Disordered" evidence="1">
    <location>
        <begin position="1"/>
        <end position="39"/>
    </location>
</feature>